<feature type="compositionally biased region" description="Low complexity" evidence="10">
    <location>
        <begin position="544"/>
        <end position="559"/>
    </location>
</feature>
<dbReference type="GO" id="GO:1904263">
    <property type="term" value="P:positive regulation of TORC1 signaling"/>
    <property type="evidence" value="ECO:0007669"/>
    <property type="project" value="TreeGrafter"/>
</dbReference>
<evidence type="ECO:0000256" key="7">
    <source>
        <dbReference type="PROSITE-ProRule" id="PRU00175"/>
    </source>
</evidence>
<dbReference type="PROSITE" id="PS50089">
    <property type="entry name" value="ZF_RING_2"/>
    <property type="match status" value="1"/>
</dbReference>
<feature type="compositionally biased region" description="Acidic residues" evidence="10">
    <location>
        <begin position="1025"/>
        <end position="1043"/>
    </location>
</feature>
<dbReference type="PROSITE" id="PS50294">
    <property type="entry name" value="WD_REPEATS_REGION"/>
    <property type="match status" value="2"/>
</dbReference>
<evidence type="ECO:0000256" key="2">
    <source>
        <dbReference type="ARBA" id="ARBA00008863"/>
    </source>
</evidence>
<accession>A0A376B6I1</accession>
<dbReference type="SMART" id="SM00320">
    <property type="entry name" value="WD40"/>
    <property type="match status" value="3"/>
</dbReference>
<evidence type="ECO:0000256" key="5">
    <source>
        <dbReference type="ARBA" id="ARBA00022574"/>
    </source>
</evidence>
<evidence type="ECO:0000256" key="9">
    <source>
        <dbReference type="SAM" id="Coils"/>
    </source>
</evidence>
<dbReference type="GO" id="GO:0061700">
    <property type="term" value="C:GATOR2 complex"/>
    <property type="evidence" value="ECO:0007669"/>
    <property type="project" value="TreeGrafter"/>
</dbReference>
<feature type="coiled-coil region" evidence="9">
    <location>
        <begin position="876"/>
        <end position="903"/>
    </location>
</feature>
<gene>
    <name evidence="12" type="ORF">SCODWIG_01471</name>
</gene>
<sequence length="1441" mass="159847">MTQHNKEYPLYTSLSGSSLKSNFNNKTTYRPSSSSFTNKPANLQPSGLKYMFRTGKELSSIDKINDPSINTLVVAGKNHLGLYRFDNSNSNNDGNDYGGFKIHKVKDLLNNASPSTSYPIKKPSLVQKKSNKILISTISDVKAGFGNYSNYVAISGTSTTVSLYDIKRSDVGPIASLNEHTRSINSVDFHMGIEQNNLFLSGGQDGCVKIWDLRKVSLNSNTGISSSRKSDINIQTYSESIRDVKWAPIWGNNAFSTSPLPFVSPQSIVGSTPATTSVNMNNTNNMITGALDPTSSALHNRTNHQNLNHVSNNSNGYTFASIHDSGLLLKYDIRYPSQPEKKINAHSGPGLCMHWHPNSDFIITGGRDGKLCLWYVGDGGNTHFSFPDQVVNVGVPILKLKFQPVYVSSHNVIDSLFATSSMGEDSNVSTFSLARKYIPRNVLSSNATSLGFVWWDENTIFNIDKRNNINGWDLTRAPIQLNNLKKNALMWRDIEGDGLVFVDQNIGGYHVPNTATNGTPNGVDNEILTSSLYNNNHGGKEGISNSFSPSSSSASSNHRLSNATMNTLFRTRSHKGSARSPSFQGVNMGSTSAPFASIKNSIDFQSQQHSGRPSFIKSFTSSTLNKYSNSVANPPSNNSIHGVHPHQASVVSFQSSNGASDDYPIASFISPKILPLDLPYIFNSIRIRTRPPKSTVDEESQALKESPTEVFKFLSRELKFSKLEDKDQLKFQQGGGSGTAITGDSNNVQDDRGTTDSDVDRLKLMNKLGISNSWLTDIKQDDNPVDGVAADNTNGHPDNKFVKVDTDNRIIVDNGKFVKNQNNIANNKTDIDINNPTDKDKYNKNKTELSNYKKSSNAFSVEPEKDVKKSINEKRRETYTNRMDKEETELAALKGQISDLLELIGICDHNAETYLYIDDLMNFKIWILVRDSLLWKIERLTSKEKKLSQEVNARNKSKSNKHGNGIEEYDERTASFTDSLRSSKIDSIDYEYSRPTGITSESLSELRQRMEISTTDALLENENVISEEDDDDDVVADNDEEDDKNEKQQPLKDSAIRPLGNGGKGVTKEMLKPRHDSEQVDTRQRRRSRTSFIDTFMTNLRSPGKFDSDNEISESSVKKNGSFASGISPSSLLLEQQPLYKERRSSSSNSLSIAQFDYFKKDYSKLKTNVGGKLSALSEAGSNGVSNVSQNYVPWAPEVLIKQVYQQAVETGNILVSVSLILLFQNDFHITTQRVAKNALYEFMNILHKYELFEVCAELLKYCPWGEELTLIPNQDYAGNSEGVGRDSTSADMDGGITNATSVINTHSSTNGGDGSGKSASTNDDKSGTNGSIGQSTICIYCNKCGKLLVNEKSKEKYLLRNNKRTSHGKTSILDKFGYWYCENCKKPNTLCCFCEKPMEKMCTGILSCGHLGHQSCFKEWFITEEMTQCPKGCPWQLITF</sequence>
<reference evidence="13" key="1">
    <citation type="submission" date="2018-06" db="EMBL/GenBank/DDBJ databases">
        <authorList>
            <person name="Guldener U."/>
        </authorList>
    </citation>
    <scope>NUCLEOTIDE SEQUENCE [LARGE SCALE GENOMIC DNA]</scope>
    <source>
        <strain evidence="13">UTAD17</strain>
    </source>
</reference>
<evidence type="ECO:0000256" key="10">
    <source>
        <dbReference type="SAM" id="MobiDB-lite"/>
    </source>
</evidence>
<feature type="compositionally biased region" description="Basic and acidic residues" evidence="10">
    <location>
        <begin position="1066"/>
        <end position="1083"/>
    </location>
</feature>
<dbReference type="InterPro" id="IPR001680">
    <property type="entry name" value="WD40_rpt"/>
</dbReference>
<evidence type="ECO:0000259" key="11">
    <source>
        <dbReference type="PROSITE" id="PS50089"/>
    </source>
</evidence>
<keyword evidence="7" id="KW-0863">Zinc-finger</keyword>
<feature type="region of interest" description="Disordered" evidence="10">
    <location>
        <begin position="1015"/>
        <end position="1121"/>
    </location>
</feature>
<feature type="compositionally biased region" description="Polar residues" evidence="10">
    <location>
        <begin position="1090"/>
        <end position="1101"/>
    </location>
</feature>
<feature type="domain" description="RING-type" evidence="11">
    <location>
        <begin position="1392"/>
        <end position="1431"/>
    </location>
</feature>
<keyword evidence="13" id="KW-1185">Reference proteome</keyword>
<dbReference type="InterPro" id="IPR037590">
    <property type="entry name" value="WDR24"/>
</dbReference>
<dbReference type="Gene3D" id="2.130.10.10">
    <property type="entry name" value="YVTN repeat-like/Quinoprotein amine dehydrogenase"/>
    <property type="match status" value="2"/>
</dbReference>
<feature type="region of interest" description="Disordered" evidence="10">
    <location>
        <begin position="730"/>
        <end position="757"/>
    </location>
</feature>
<proteinExistence type="inferred from homology"/>
<feature type="region of interest" description="Disordered" evidence="10">
    <location>
        <begin position="1304"/>
        <end position="1330"/>
    </location>
</feature>
<dbReference type="GO" id="GO:0008270">
    <property type="term" value="F:zinc ion binding"/>
    <property type="evidence" value="ECO:0007669"/>
    <property type="project" value="UniProtKB-KW"/>
</dbReference>
<dbReference type="PROSITE" id="PS50082">
    <property type="entry name" value="WD_REPEATS_2"/>
    <property type="match status" value="2"/>
</dbReference>
<feature type="region of interest" description="Disordered" evidence="10">
    <location>
        <begin position="540"/>
        <end position="559"/>
    </location>
</feature>
<dbReference type="Proteomes" id="UP000262825">
    <property type="component" value="Unassembled WGS sequence"/>
</dbReference>
<feature type="compositionally biased region" description="Polar residues" evidence="10">
    <location>
        <begin position="1318"/>
        <end position="1330"/>
    </location>
</feature>
<name>A0A376B6I1_9ASCO</name>
<keyword evidence="7" id="KW-0862">Zinc</keyword>
<keyword evidence="4" id="KW-0926">Vacuole</keyword>
<evidence type="ECO:0000256" key="6">
    <source>
        <dbReference type="ARBA" id="ARBA00022737"/>
    </source>
</evidence>
<evidence type="ECO:0000256" key="8">
    <source>
        <dbReference type="PROSITE-ProRule" id="PRU00221"/>
    </source>
</evidence>
<dbReference type="InterPro" id="IPR049566">
    <property type="entry name" value="WDR59_RTC1-like_RING_Znf"/>
</dbReference>
<feature type="repeat" description="WD" evidence="8">
    <location>
        <begin position="343"/>
        <end position="374"/>
    </location>
</feature>
<evidence type="ECO:0000256" key="1">
    <source>
        <dbReference type="ARBA" id="ARBA00004116"/>
    </source>
</evidence>
<evidence type="ECO:0000313" key="13">
    <source>
        <dbReference type="Proteomes" id="UP000262825"/>
    </source>
</evidence>
<feature type="compositionally biased region" description="Polar residues" evidence="10">
    <location>
        <begin position="739"/>
        <end position="748"/>
    </location>
</feature>
<dbReference type="SUPFAM" id="SSF50978">
    <property type="entry name" value="WD40 repeat-like"/>
    <property type="match status" value="1"/>
</dbReference>
<dbReference type="Pfam" id="PF17120">
    <property type="entry name" value="zf-RING_16"/>
    <property type="match status" value="1"/>
</dbReference>
<dbReference type="VEuPathDB" id="FungiDB:SCODWIG_01471"/>
<keyword evidence="7" id="KW-0479">Metal-binding</keyword>
<dbReference type="GO" id="GO:0005829">
    <property type="term" value="C:cytosol"/>
    <property type="evidence" value="ECO:0007669"/>
    <property type="project" value="TreeGrafter"/>
</dbReference>
<protein>
    <recommendedName>
        <fullName evidence="3">Restriction of telomere capping protein 1</fullName>
    </recommendedName>
</protein>
<dbReference type="InterPro" id="IPR015943">
    <property type="entry name" value="WD40/YVTN_repeat-like_dom_sf"/>
</dbReference>
<comment type="subcellular location">
    <subcellularLocation>
        <location evidence="1">Vacuole</location>
    </subcellularLocation>
</comment>
<organism evidence="12 13">
    <name type="scientific">Saccharomycodes ludwigii</name>
    <dbReference type="NCBI Taxonomy" id="36035"/>
    <lineage>
        <taxon>Eukaryota</taxon>
        <taxon>Fungi</taxon>
        <taxon>Dikarya</taxon>
        <taxon>Ascomycota</taxon>
        <taxon>Saccharomycotina</taxon>
        <taxon>Saccharomycetes</taxon>
        <taxon>Saccharomycodales</taxon>
        <taxon>Saccharomycodaceae</taxon>
        <taxon>Saccharomycodes</taxon>
    </lineage>
</organism>
<keyword evidence="5 8" id="KW-0853">WD repeat</keyword>
<evidence type="ECO:0000256" key="4">
    <source>
        <dbReference type="ARBA" id="ARBA00022554"/>
    </source>
</evidence>
<dbReference type="InterPro" id="IPR036322">
    <property type="entry name" value="WD40_repeat_dom_sf"/>
</dbReference>
<comment type="similarity">
    <text evidence="2">Belongs to the WD repeat RTC1 family.</text>
</comment>
<keyword evidence="6" id="KW-0677">Repeat</keyword>
<dbReference type="Pfam" id="PF00400">
    <property type="entry name" value="WD40"/>
    <property type="match status" value="2"/>
</dbReference>
<feature type="repeat" description="WD" evidence="8">
    <location>
        <begin position="177"/>
        <end position="221"/>
    </location>
</feature>
<keyword evidence="9" id="KW-0175">Coiled coil</keyword>
<evidence type="ECO:0000313" key="12">
    <source>
        <dbReference type="EMBL" id="SSD59710.1"/>
    </source>
</evidence>
<dbReference type="PANTHER" id="PTHR46200:SF1">
    <property type="entry name" value="GATOR COMPLEX PROTEIN WDR24"/>
    <property type="match status" value="1"/>
</dbReference>
<evidence type="ECO:0000256" key="3">
    <source>
        <dbReference type="ARBA" id="ARBA00015098"/>
    </source>
</evidence>
<dbReference type="GO" id="GO:0005774">
    <property type="term" value="C:vacuolar membrane"/>
    <property type="evidence" value="ECO:0007669"/>
    <property type="project" value="TreeGrafter"/>
</dbReference>
<dbReference type="GO" id="GO:0016239">
    <property type="term" value="P:positive regulation of macroautophagy"/>
    <property type="evidence" value="ECO:0007669"/>
    <property type="project" value="TreeGrafter"/>
</dbReference>
<feature type="region of interest" description="Disordered" evidence="10">
    <location>
        <begin position="22"/>
        <end position="41"/>
    </location>
</feature>
<dbReference type="EMBL" id="UFAJ01000190">
    <property type="protein sequence ID" value="SSD59710.1"/>
    <property type="molecule type" value="Genomic_DNA"/>
</dbReference>
<dbReference type="InterPro" id="IPR001841">
    <property type="entry name" value="Znf_RING"/>
</dbReference>
<dbReference type="PANTHER" id="PTHR46200">
    <property type="entry name" value="GATOR COMPLEX PROTEIN WDR24"/>
    <property type="match status" value="1"/>
</dbReference>
<feature type="region of interest" description="Disordered" evidence="10">
    <location>
        <begin position="946"/>
        <end position="970"/>
    </location>
</feature>